<protein>
    <submittedName>
        <fullName evidence="1">Uncharacterized protein</fullName>
    </submittedName>
</protein>
<dbReference type="PANTHER" id="PTHR31936:SF5">
    <property type="entry name" value="VENOM PROTEIN"/>
    <property type="match status" value="1"/>
</dbReference>
<gene>
    <name evidence="1" type="ORF">CAEBREN_22759</name>
</gene>
<proteinExistence type="predicted"/>
<dbReference type="STRING" id="135651.G0NA00"/>
<dbReference type="eggNOG" id="ENOG502THT3">
    <property type="taxonomic scope" value="Eukaryota"/>
</dbReference>
<accession>G0NA00</accession>
<dbReference type="HOGENOM" id="CLU_647650_0_0_1"/>
<keyword evidence="2" id="KW-1185">Reference proteome</keyword>
<evidence type="ECO:0000313" key="2">
    <source>
        <dbReference type="Proteomes" id="UP000008068"/>
    </source>
</evidence>
<evidence type="ECO:0000313" key="1">
    <source>
        <dbReference type="EMBL" id="EGT55936.1"/>
    </source>
</evidence>
<dbReference type="EMBL" id="GL379853">
    <property type="protein sequence ID" value="EGT55936.1"/>
    <property type="molecule type" value="Genomic_DNA"/>
</dbReference>
<reference evidence="2" key="1">
    <citation type="submission" date="2011-07" db="EMBL/GenBank/DDBJ databases">
        <authorList>
            <consortium name="Caenorhabditis brenneri Sequencing and Analysis Consortium"/>
            <person name="Wilson R.K."/>
        </authorList>
    </citation>
    <scope>NUCLEOTIDE SEQUENCE [LARGE SCALE GENOMIC DNA]</scope>
    <source>
        <strain evidence="2">PB2801</strain>
    </source>
</reference>
<dbReference type="OrthoDB" id="5821553at2759"/>
<dbReference type="InParanoid" id="G0NA00"/>
<dbReference type="PANTHER" id="PTHR31936">
    <property type="entry name" value="PROTEIN CBG18744"/>
    <property type="match status" value="1"/>
</dbReference>
<dbReference type="AlphaFoldDB" id="G0NA00"/>
<sequence>MYNCIFSGSNSKYYPCNTQTCVYPAQRTCCIPYVPMIIGGKSICGPLPKEAEVTSCCPIGGIWSEWSVFSRNEKNFVRTRKCLTADAGCDCTGLDFDTLGGCPCKSFPPTNGTDINRVLRTHKENGSIQRLVPVKNGLLDPITCIYTAEIDTSDTNKDHKDQCNKWKGYVRTAAMRYITPHNTGEAFEERVADCTVAKTTYFQIGDTSRYLPCNTQTCVYPAQRTCCIPYVPMIVSGKSICGPLPRDTSSTTTSCCPKNGLWSDWSGFGSVSDGWMQTRECLSESAGCPCTGSSSNTQSTCPCPAMQTDQQVATACAGTLLWQKNNVTTDDLKSTRTATLIASNNVVVACHPYGTYQYAPYVFFSTPTNTCPFDRPWNCEARKEPGGNDATLDITFTCNLERLQWMYDYDGSFVNGYVQILYDS</sequence>
<organism evidence="2">
    <name type="scientific">Caenorhabditis brenneri</name>
    <name type="common">Nematode worm</name>
    <dbReference type="NCBI Taxonomy" id="135651"/>
    <lineage>
        <taxon>Eukaryota</taxon>
        <taxon>Metazoa</taxon>
        <taxon>Ecdysozoa</taxon>
        <taxon>Nematoda</taxon>
        <taxon>Chromadorea</taxon>
        <taxon>Rhabditida</taxon>
        <taxon>Rhabditina</taxon>
        <taxon>Rhabditomorpha</taxon>
        <taxon>Rhabditoidea</taxon>
        <taxon>Rhabditidae</taxon>
        <taxon>Peloderinae</taxon>
        <taxon>Caenorhabditis</taxon>
    </lineage>
</organism>
<dbReference type="OMA" id="DENTAWI"/>
<name>G0NA00_CAEBE</name>
<dbReference type="Proteomes" id="UP000008068">
    <property type="component" value="Unassembled WGS sequence"/>
</dbReference>